<evidence type="ECO:0000256" key="1">
    <source>
        <dbReference type="SAM" id="Phobius"/>
    </source>
</evidence>
<name>A0A1G7ZNX7_9BACI</name>
<feature type="transmembrane region" description="Helical" evidence="1">
    <location>
        <begin position="33"/>
        <end position="53"/>
    </location>
</feature>
<evidence type="ECO:0000313" key="3">
    <source>
        <dbReference type="Proteomes" id="UP000199163"/>
    </source>
</evidence>
<sequence>MGQSSQEDIQKTYQQFASKDEPKRPVIMNCIKAFIIGGLICVIGQAIQNFYLYNFDFNEQTASDPTVATVILIAVLLTGFGVYDKFAQYAGAGTAVPVTGFANAMASAAIEHRTEGPVFGIGSNMFKLAGPVIVFGTTAAFIVALVKTIIIQLGG</sequence>
<dbReference type="RefSeq" id="WP_091271021.1">
    <property type="nucleotide sequence ID" value="NZ_FNDK01000001.1"/>
</dbReference>
<organism evidence="2 3">
    <name type="scientific">Alteribacillus persepolensis</name>
    <dbReference type="NCBI Taxonomy" id="568899"/>
    <lineage>
        <taxon>Bacteria</taxon>
        <taxon>Bacillati</taxon>
        <taxon>Bacillota</taxon>
        <taxon>Bacilli</taxon>
        <taxon>Bacillales</taxon>
        <taxon>Bacillaceae</taxon>
        <taxon>Alteribacillus</taxon>
    </lineage>
</organism>
<dbReference type="EMBL" id="FNDK01000001">
    <property type="protein sequence ID" value="SDH09790.1"/>
    <property type="molecule type" value="Genomic_DNA"/>
</dbReference>
<dbReference type="InterPro" id="IPR014203">
    <property type="entry name" value="Spore_V_AC"/>
</dbReference>
<keyword evidence="3" id="KW-1185">Reference proteome</keyword>
<proteinExistence type="predicted"/>
<dbReference type="Pfam" id="PF03862">
    <property type="entry name" value="SpoVAC_SpoVAEB"/>
    <property type="match status" value="1"/>
</dbReference>
<dbReference type="STRING" id="568899.SAMN05192534_101605"/>
<dbReference type="InterPro" id="IPR005562">
    <property type="entry name" value="SpoVA"/>
</dbReference>
<dbReference type="NCBIfam" id="TIGR02838">
    <property type="entry name" value="spore_V_AC"/>
    <property type="match status" value="1"/>
</dbReference>
<protein>
    <submittedName>
        <fullName evidence="2">Stage V sporulation protein AC</fullName>
    </submittedName>
</protein>
<dbReference type="AlphaFoldDB" id="A0A1G7ZNX7"/>
<feature type="transmembrane region" description="Helical" evidence="1">
    <location>
        <begin position="90"/>
        <end position="110"/>
    </location>
</feature>
<dbReference type="PANTHER" id="PTHR38450">
    <property type="entry name" value="STAGE V SPORULATION PROTEIN AC-RELATED"/>
    <property type="match status" value="1"/>
</dbReference>
<reference evidence="2 3" key="1">
    <citation type="submission" date="2016-10" db="EMBL/GenBank/DDBJ databases">
        <authorList>
            <person name="de Groot N.N."/>
        </authorList>
    </citation>
    <scope>NUCLEOTIDE SEQUENCE [LARGE SCALE GENOMIC DNA]</scope>
    <source>
        <strain evidence="2 3">DSM 21632</strain>
    </source>
</reference>
<feature type="transmembrane region" description="Helical" evidence="1">
    <location>
        <begin position="130"/>
        <end position="150"/>
    </location>
</feature>
<gene>
    <name evidence="2" type="ORF">SAMN05192534_101605</name>
</gene>
<keyword evidence="1" id="KW-0472">Membrane</keyword>
<dbReference type="Proteomes" id="UP000199163">
    <property type="component" value="Unassembled WGS sequence"/>
</dbReference>
<dbReference type="PANTHER" id="PTHR38450:SF1">
    <property type="entry name" value="STAGE V SPORULATION PROTEIN AC"/>
    <property type="match status" value="1"/>
</dbReference>
<dbReference type="OrthoDB" id="9797988at2"/>
<accession>A0A1G7ZNX7</accession>
<feature type="transmembrane region" description="Helical" evidence="1">
    <location>
        <begin position="65"/>
        <end position="83"/>
    </location>
</feature>
<keyword evidence="1" id="KW-0812">Transmembrane</keyword>
<keyword evidence="1" id="KW-1133">Transmembrane helix</keyword>
<evidence type="ECO:0000313" key="2">
    <source>
        <dbReference type="EMBL" id="SDH09790.1"/>
    </source>
</evidence>